<sequence>MREEEREDSIGEILRYIHIALLCTDDNPETRPSLDKVLHWFSCFSTPLPETAIGNRYLAEEDTNCLFSPSPGHSSLMSPVSSR</sequence>
<name>A0A1J3IRX9_NOCCA</name>
<evidence type="ECO:0008006" key="2">
    <source>
        <dbReference type="Google" id="ProtNLM"/>
    </source>
</evidence>
<organism evidence="1">
    <name type="scientific">Noccaea caerulescens</name>
    <name type="common">Alpine penny-cress</name>
    <name type="synonym">Thlaspi caerulescens</name>
    <dbReference type="NCBI Taxonomy" id="107243"/>
    <lineage>
        <taxon>Eukaryota</taxon>
        <taxon>Viridiplantae</taxon>
        <taxon>Streptophyta</taxon>
        <taxon>Embryophyta</taxon>
        <taxon>Tracheophyta</taxon>
        <taxon>Spermatophyta</taxon>
        <taxon>Magnoliopsida</taxon>
        <taxon>eudicotyledons</taxon>
        <taxon>Gunneridae</taxon>
        <taxon>Pentapetalae</taxon>
        <taxon>rosids</taxon>
        <taxon>malvids</taxon>
        <taxon>Brassicales</taxon>
        <taxon>Brassicaceae</taxon>
        <taxon>Coluteocarpeae</taxon>
        <taxon>Noccaea</taxon>
    </lineage>
</organism>
<dbReference type="EMBL" id="GEVM01023666">
    <property type="protein sequence ID" value="JAU82272.1"/>
    <property type="molecule type" value="Transcribed_RNA"/>
</dbReference>
<evidence type="ECO:0000313" key="1">
    <source>
        <dbReference type="EMBL" id="JAU82272.1"/>
    </source>
</evidence>
<reference evidence="1" key="1">
    <citation type="submission" date="2016-07" db="EMBL/GenBank/DDBJ databases">
        <title>De novo transcriptome assembly of four accessions of the metal hyperaccumulator plant Noccaea caerulescens.</title>
        <authorList>
            <person name="Blande D."/>
            <person name="Halimaa P."/>
            <person name="Tervahauta A.I."/>
            <person name="Aarts M.G."/>
            <person name="Karenlampi S.O."/>
        </authorList>
    </citation>
    <scope>NUCLEOTIDE SEQUENCE</scope>
</reference>
<gene>
    <name evidence="1" type="ORF">MP_TR26603_c2_g1_i1_g.77727</name>
</gene>
<accession>A0A1J3IRX9</accession>
<protein>
    <recommendedName>
        <fullName evidence="2">LRR receptor-like serine/threonine-protein kinase</fullName>
    </recommendedName>
</protein>
<dbReference type="AlphaFoldDB" id="A0A1J3IRX9"/>
<proteinExistence type="predicted"/>